<protein>
    <recommendedName>
        <fullName evidence="1">CG-1 domain-containing protein</fullName>
    </recommendedName>
</protein>
<proteinExistence type="predicted"/>
<evidence type="ECO:0000313" key="2">
    <source>
        <dbReference type="EMBL" id="KAG5559839.1"/>
    </source>
</evidence>
<dbReference type="PROSITE" id="PS51437">
    <property type="entry name" value="CG_1"/>
    <property type="match status" value="1"/>
</dbReference>
<evidence type="ECO:0000313" key="3">
    <source>
        <dbReference type="Proteomes" id="UP000823749"/>
    </source>
</evidence>
<dbReference type="InterPro" id="IPR005559">
    <property type="entry name" value="CG-1_dom"/>
</dbReference>
<dbReference type="GO" id="GO:0003677">
    <property type="term" value="F:DNA binding"/>
    <property type="evidence" value="ECO:0007669"/>
    <property type="project" value="InterPro"/>
</dbReference>
<organism evidence="2 3">
    <name type="scientific">Rhododendron griersonianum</name>
    <dbReference type="NCBI Taxonomy" id="479676"/>
    <lineage>
        <taxon>Eukaryota</taxon>
        <taxon>Viridiplantae</taxon>
        <taxon>Streptophyta</taxon>
        <taxon>Embryophyta</taxon>
        <taxon>Tracheophyta</taxon>
        <taxon>Spermatophyta</taxon>
        <taxon>Magnoliopsida</taxon>
        <taxon>eudicotyledons</taxon>
        <taxon>Gunneridae</taxon>
        <taxon>Pentapetalae</taxon>
        <taxon>asterids</taxon>
        <taxon>Ericales</taxon>
        <taxon>Ericaceae</taxon>
        <taxon>Ericoideae</taxon>
        <taxon>Rhodoreae</taxon>
        <taxon>Rhododendron</taxon>
    </lineage>
</organism>
<evidence type="ECO:0000259" key="1">
    <source>
        <dbReference type="PROSITE" id="PS51437"/>
    </source>
</evidence>
<sequence>MVGVPQPENAVVWGPIPCHVSTFKTLSYNAHDISLFLIGIDLVDLDVVNIMDEAKARWLRPNEIHAILCNYKYFSINVKPVNLPKSK</sequence>
<dbReference type="Proteomes" id="UP000823749">
    <property type="component" value="Chromosome 2"/>
</dbReference>
<dbReference type="AlphaFoldDB" id="A0AAV6L6M0"/>
<comment type="caution">
    <text evidence="2">The sequence shown here is derived from an EMBL/GenBank/DDBJ whole genome shotgun (WGS) entry which is preliminary data.</text>
</comment>
<reference evidence="2" key="1">
    <citation type="submission" date="2020-08" db="EMBL/GenBank/DDBJ databases">
        <title>Plant Genome Project.</title>
        <authorList>
            <person name="Zhang R.-G."/>
        </authorList>
    </citation>
    <scope>NUCLEOTIDE SEQUENCE</scope>
    <source>
        <strain evidence="2">WSP0</strain>
        <tissue evidence="2">Leaf</tissue>
    </source>
</reference>
<keyword evidence="3" id="KW-1185">Reference proteome</keyword>
<gene>
    <name evidence="2" type="ORF">RHGRI_003211</name>
</gene>
<feature type="domain" description="CG-1" evidence="1">
    <location>
        <begin position="47"/>
        <end position="87"/>
    </location>
</feature>
<dbReference type="EMBL" id="JACTNZ010000002">
    <property type="protein sequence ID" value="KAG5559839.1"/>
    <property type="molecule type" value="Genomic_DNA"/>
</dbReference>
<accession>A0AAV6L6M0</accession>
<name>A0AAV6L6M0_9ERIC</name>